<evidence type="ECO:0000313" key="2">
    <source>
        <dbReference type="EMBL" id="KDN81615.1"/>
    </source>
</evidence>
<dbReference type="eggNOG" id="ENOG5032639">
    <property type="taxonomic scope" value="Bacteria"/>
</dbReference>
<dbReference type="Proteomes" id="UP000027178">
    <property type="component" value="Unassembled WGS sequence"/>
</dbReference>
<comment type="caution">
    <text evidence="2">The sequence shown here is derived from an EMBL/GenBank/DDBJ whole genome shotgun (WGS) entry which is preliminary data.</text>
</comment>
<feature type="transmembrane region" description="Helical" evidence="1">
    <location>
        <begin position="101"/>
        <end position="123"/>
    </location>
</feature>
<reference evidence="2 3" key="1">
    <citation type="submission" date="2014-05" db="EMBL/GenBank/DDBJ databases">
        <title>Draft Genome Sequence of Kitasatospora cheerisanensis KCTC 2395.</title>
        <authorList>
            <person name="Nam D.H."/>
        </authorList>
    </citation>
    <scope>NUCLEOTIDE SEQUENCE [LARGE SCALE GENOMIC DNA]</scope>
    <source>
        <strain evidence="2 3">KCTC 2395</strain>
    </source>
</reference>
<protein>
    <recommendedName>
        <fullName evidence="4">DUF3592 domain-containing protein</fullName>
    </recommendedName>
</protein>
<keyword evidence="3" id="KW-1185">Reference proteome</keyword>
<keyword evidence="1" id="KW-1133">Transmembrane helix</keyword>
<sequence>MGGNQKLGALVGPVFVLGAVLFAWPNIKARLDFADAPHVRATVLSAEYVKGAAAEVTLAVPEPVPLDDLRTGPDGLAPGDTVTALVRPGHALLPEQLRRSLFFLPTLFAAVGCLFTAVGFLALRADPPTGPTDPESWL</sequence>
<organism evidence="2 3">
    <name type="scientific">Kitasatospora cheerisanensis KCTC 2395</name>
    <dbReference type="NCBI Taxonomy" id="1348663"/>
    <lineage>
        <taxon>Bacteria</taxon>
        <taxon>Bacillati</taxon>
        <taxon>Actinomycetota</taxon>
        <taxon>Actinomycetes</taxon>
        <taxon>Kitasatosporales</taxon>
        <taxon>Streptomycetaceae</taxon>
        <taxon>Kitasatospora</taxon>
    </lineage>
</organism>
<proteinExistence type="predicted"/>
<feature type="transmembrane region" description="Helical" evidence="1">
    <location>
        <begin position="6"/>
        <end position="24"/>
    </location>
</feature>
<dbReference type="HOGENOM" id="CLU_1852541_0_0_11"/>
<evidence type="ECO:0000313" key="3">
    <source>
        <dbReference type="Proteomes" id="UP000027178"/>
    </source>
</evidence>
<keyword evidence="1" id="KW-0812">Transmembrane</keyword>
<dbReference type="RefSeq" id="WP_035868519.1">
    <property type="nucleotide sequence ID" value="NZ_KK853997.1"/>
</dbReference>
<keyword evidence="1" id="KW-0472">Membrane</keyword>
<name>A0A066YUK5_9ACTN</name>
<gene>
    <name evidence="2" type="ORF">KCH_66270</name>
</gene>
<evidence type="ECO:0000256" key="1">
    <source>
        <dbReference type="SAM" id="Phobius"/>
    </source>
</evidence>
<accession>A0A066YUK5</accession>
<evidence type="ECO:0008006" key="4">
    <source>
        <dbReference type="Google" id="ProtNLM"/>
    </source>
</evidence>
<dbReference type="EMBL" id="JNBY01000133">
    <property type="protein sequence ID" value="KDN81615.1"/>
    <property type="molecule type" value="Genomic_DNA"/>
</dbReference>
<dbReference type="PATRIC" id="fig|1348663.4.peg.6412"/>
<dbReference type="OrthoDB" id="4350793at2"/>
<dbReference type="AlphaFoldDB" id="A0A066YUK5"/>